<dbReference type="EMBL" id="JH930472">
    <property type="protein sequence ID" value="EKM55211.1"/>
    <property type="molecule type" value="Genomic_DNA"/>
</dbReference>
<dbReference type="InParanoid" id="K5UYI6"/>
<sequence>MRCTGNWIFFEALVHPMECKDEECPKKVTEDFERELRGTFEMHYIRFNRELVRFVSEGSVYAKHVWVLWQNLAKVLGCTEAGLRQKWLDEGQCWNAACRTRMETAKGRHRRCARCHKVRFCSSECQKE</sequence>
<reference evidence="1 2" key="1">
    <citation type="journal article" date="2012" name="BMC Genomics">
        <title>Comparative genomics of the white-rot fungi, Phanerochaete carnosa and P. chrysosporium, to elucidate the genetic basis of the distinct wood types they colonize.</title>
        <authorList>
            <person name="Suzuki H."/>
            <person name="MacDonald J."/>
            <person name="Syed K."/>
            <person name="Salamov A."/>
            <person name="Hori C."/>
            <person name="Aerts A."/>
            <person name="Henrissat B."/>
            <person name="Wiebenga A."/>
            <person name="vanKuyk P.A."/>
            <person name="Barry K."/>
            <person name="Lindquist E."/>
            <person name="LaButti K."/>
            <person name="Lapidus A."/>
            <person name="Lucas S."/>
            <person name="Coutinho P."/>
            <person name="Gong Y."/>
            <person name="Samejima M."/>
            <person name="Mahadevan R."/>
            <person name="Abou-Zaid M."/>
            <person name="de Vries R.P."/>
            <person name="Igarashi K."/>
            <person name="Yadav J.S."/>
            <person name="Grigoriev I.V."/>
            <person name="Master E.R."/>
        </authorList>
    </citation>
    <scope>NUCLEOTIDE SEQUENCE [LARGE SCALE GENOMIC DNA]</scope>
    <source>
        <strain evidence="1 2">HHB-10118-sp</strain>
    </source>
</reference>
<dbReference type="OrthoDB" id="2945538at2759"/>
<evidence type="ECO:0008006" key="3">
    <source>
        <dbReference type="Google" id="ProtNLM"/>
    </source>
</evidence>
<evidence type="ECO:0000313" key="1">
    <source>
        <dbReference type="EMBL" id="EKM55211.1"/>
    </source>
</evidence>
<dbReference type="AlphaFoldDB" id="K5UYI6"/>
<proteinExistence type="predicted"/>
<dbReference type="HOGENOM" id="CLU_1960358_0_0_1"/>
<dbReference type="KEGG" id="pco:PHACADRAFT_255664"/>
<name>K5UYI6_PHACS</name>
<gene>
    <name evidence="1" type="ORF">PHACADRAFT_255664</name>
</gene>
<dbReference type="GeneID" id="18916359"/>
<dbReference type="Proteomes" id="UP000008370">
    <property type="component" value="Unassembled WGS sequence"/>
</dbReference>
<evidence type="ECO:0000313" key="2">
    <source>
        <dbReference type="Proteomes" id="UP000008370"/>
    </source>
</evidence>
<dbReference type="Gene3D" id="6.10.140.2220">
    <property type="match status" value="1"/>
</dbReference>
<keyword evidence="2" id="KW-1185">Reference proteome</keyword>
<organism evidence="1 2">
    <name type="scientific">Phanerochaete carnosa (strain HHB-10118-sp)</name>
    <name type="common">White-rot fungus</name>
    <name type="synonym">Peniophora carnosa</name>
    <dbReference type="NCBI Taxonomy" id="650164"/>
    <lineage>
        <taxon>Eukaryota</taxon>
        <taxon>Fungi</taxon>
        <taxon>Dikarya</taxon>
        <taxon>Basidiomycota</taxon>
        <taxon>Agaricomycotina</taxon>
        <taxon>Agaricomycetes</taxon>
        <taxon>Polyporales</taxon>
        <taxon>Phanerochaetaceae</taxon>
        <taxon>Phanerochaete</taxon>
    </lineage>
</organism>
<protein>
    <recommendedName>
        <fullName evidence="3">MYND-type domain-containing protein</fullName>
    </recommendedName>
</protein>
<accession>K5UYI6</accession>
<dbReference type="RefSeq" id="XP_007395547.1">
    <property type="nucleotide sequence ID" value="XM_007395485.1"/>
</dbReference>